<dbReference type="EMBL" id="HACA01026840">
    <property type="protein sequence ID" value="CDW44201.1"/>
    <property type="molecule type" value="Transcribed_RNA"/>
</dbReference>
<proteinExistence type="predicted"/>
<name>A0A0K2V2K3_LEPSM</name>
<reference evidence="1" key="1">
    <citation type="submission" date="2014-05" db="EMBL/GenBank/DDBJ databases">
        <authorList>
            <person name="Chronopoulou M."/>
        </authorList>
    </citation>
    <scope>NUCLEOTIDE SEQUENCE</scope>
    <source>
        <tissue evidence="1">Whole organism</tissue>
    </source>
</reference>
<evidence type="ECO:0000313" key="1">
    <source>
        <dbReference type="EMBL" id="CDW44201.1"/>
    </source>
</evidence>
<protein>
    <submittedName>
        <fullName evidence="1">Uncharacterized protein</fullName>
    </submittedName>
</protein>
<sequence>MVQERNIFTNQ</sequence>
<organism evidence="1">
    <name type="scientific">Lepeophtheirus salmonis</name>
    <name type="common">Salmon louse</name>
    <name type="synonym">Caligus salmonis</name>
    <dbReference type="NCBI Taxonomy" id="72036"/>
    <lineage>
        <taxon>Eukaryota</taxon>
        <taxon>Metazoa</taxon>
        <taxon>Ecdysozoa</taxon>
        <taxon>Arthropoda</taxon>
        <taxon>Crustacea</taxon>
        <taxon>Multicrustacea</taxon>
        <taxon>Hexanauplia</taxon>
        <taxon>Copepoda</taxon>
        <taxon>Siphonostomatoida</taxon>
        <taxon>Caligidae</taxon>
        <taxon>Lepeophtheirus</taxon>
    </lineage>
</organism>
<accession>A0A0K2V2K3</accession>